<name>A0AC58UQR5_TOBAC</name>
<protein>
    <submittedName>
        <fullName evidence="2">Uncharacterized protein LOC142181985</fullName>
    </submittedName>
</protein>
<gene>
    <name evidence="2" type="primary">LOC142181985</name>
</gene>
<dbReference type="RefSeq" id="XP_075111836.1">
    <property type="nucleotide sequence ID" value="XM_075255735.1"/>
</dbReference>
<organism evidence="1 2">
    <name type="scientific">Nicotiana tabacum</name>
    <name type="common">Common tobacco</name>
    <dbReference type="NCBI Taxonomy" id="4097"/>
    <lineage>
        <taxon>Eukaryota</taxon>
        <taxon>Viridiplantae</taxon>
        <taxon>Streptophyta</taxon>
        <taxon>Embryophyta</taxon>
        <taxon>Tracheophyta</taxon>
        <taxon>Spermatophyta</taxon>
        <taxon>Magnoliopsida</taxon>
        <taxon>eudicotyledons</taxon>
        <taxon>Gunneridae</taxon>
        <taxon>Pentapetalae</taxon>
        <taxon>asterids</taxon>
        <taxon>lamiids</taxon>
        <taxon>Solanales</taxon>
        <taxon>Solanaceae</taxon>
        <taxon>Nicotianoideae</taxon>
        <taxon>Nicotianeae</taxon>
        <taxon>Nicotiana</taxon>
    </lineage>
</organism>
<reference evidence="2" key="2">
    <citation type="submission" date="2025-08" db="UniProtKB">
        <authorList>
            <consortium name="RefSeq"/>
        </authorList>
    </citation>
    <scope>IDENTIFICATION</scope>
    <source>
        <tissue evidence="2">Leaf</tissue>
    </source>
</reference>
<evidence type="ECO:0000313" key="2">
    <source>
        <dbReference type="RefSeq" id="XP_075111836.1"/>
    </source>
</evidence>
<evidence type="ECO:0000313" key="1">
    <source>
        <dbReference type="Proteomes" id="UP000790787"/>
    </source>
</evidence>
<keyword evidence="1" id="KW-1185">Reference proteome</keyword>
<accession>A0AC58UQR5</accession>
<proteinExistence type="predicted"/>
<reference evidence="1" key="1">
    <citation type="journal article" date="2014" name="Nat. Commun.">
        <title>The tobacco genome sequence and its comparison with those of tomato and potato.</title>
        <authorList>
            <person name="Sierro N."/>
            <person name="Battey J.N."/>
            <person name="Ouadi S."/>
            <person name="Bakaher N."/>
            <person name="Bovet L."/>
            <person name="Willig A."/>
            <person name="Goepfert S."/>
            <person name="Peitsch M.C."/>
            <person name="Ivanov N.V."/>
        </authorList>
    </citation>
    <scope>NUCLEOTIDE SEQUENCE [LARGE SCALE GENOMIC DNA]</scope>
</reference>
<sequence>MPTNYQPPKLHQFDGKGNPRQHIAHFVETCSNAGRHGELWVKQFARSLRGNAFDWYIDLEPESIDSWEKLEKEFLNRFYSTRRTVSMIELTGTKQRKDEHVVDYINRWRELSLDYKYRLSEISAMEICIQLMHWGLSYILRGIKPRTFEELATRAHDMELSIASHGKASPFDDQKEFKKNVPLKNQTKESMEVKVTSVKVTTKQKVKEDKTPSQYPKEEKRRPTLKELEAKIYPFPNSDVPTILDELLDKKVIDLLESKRPEEIGKVGDPKYCKFHRVISHPTEKCFVLKEKIMVLVSEGKIIIDMDKIAKANHATIALNEKKCSKLHNVSSTTFLQFGSFDPIEVDLPRKTLEGSLELDNHSKDKDDEDGAKKLGIYIDELSKSNLTIQGFNQGGQRTIGMIRIGLSIGEMNSNTLIHVIDAKTSYNLLLGCPWIHENGVVSSTLHQCLKYRRDGEIVKIDADIKPFTETESYFADAKFYLDSCEPKVEKPSSDDEANVKSEEENEAQWTSTKLPKKGAEEVSIKISSSEGDIQTKTEEYLVFRYVPRECRKKGQPFL</sequence>
<dbReference type="Proteomes" id="UP000790787">
    <property type="component" value="Chromosome 6"/>
</dbReference>